<reference evidence="2" key="1">
    <citation type="journal article" date="2021" name="PeerJ">
        <title>Extensive microbial diversity within the chicken gut microbiome revealed by metagenomics and culture.</title>
        <authorList>
            <person name="Gilroy R."/>
            <person name="Ravi A."/>
            <person name="Getino M."/>
            <person name="Pursley I."/>
            <person name="Horton D.L."/>
            <person name="Alikhan N.F."/>
            <person name="Baker D."/>
            <person name="Gharbi K."/>
            <person name="Hall N."/>
            <person name="Watson M."/>
            <person name="Adriaenssens E.M."/>
            <person name="Foster-Nyarko E."/>
            <person name="Jarju S."/>
            <person name="Secka A."/>
            <person name="Antonio M."/>
            <person name="Oren A."/>
            <person name="Chaudhuri R.R."/>
            <person name="La Ragione R."/>
            <person name="Hildebrand F."/>
            <person name="Pallen M.J."/>
        </authorList>
    </citation>
    <scope>NUCLEOTIDE SEQUENCE</scope>
    <source>
        <strain evidence="2">ChiSxjej3B15-1167</strain>
    </source>
</reference>
<name>A0A9D1X3W6_9FIRM</name>
<dbReference type="Proteomes" id="UP000886805">
    <property type="component" value="Unassembled WGS sequence"/>
</dbReference>
<dbReference type="InterPro" id="IPR052557">
    <property type="entry name" value="CAP/Cytokinesis_protein"/>
</dbReference>
<feature type="domain" description="Transglutaminase-like" evidence="1">
    <location>
        <begin position="186"/>
        <end position="242"/>
    </location>
</feature>
<dbReference type="InterPro" id="IPR002931">
    <property type="entry name" value="Transglutaminase-like"/>
</dbReference>
<dbReference type="PANTHER" id="PTHR46333">
    <property type="entry name" value="CYTOKINESIS PROTEIN 3"/>
    <property type="match status" value="1"/>
</dbReference>
<evidence type="ECO:0000259" key="1">
    <source>
        <dbReference type="SMART" id="SM00460"/>
    </source>
</evidence>
<organism evidence="2 3">
    <name type="scientific">Candidatus Anaerobutyricum stercoripullorum</name>
    <dbReference type="NCBI Taxonomy" id="2838456"/>
    <lineage>
        <taxon>Bacteria</taxon>
        <taxon>Bacillati</taxon>
        <taxon>Bacillota</taxon>
        <taxon>Clostridia</taxon>
        <taxon>Lachnospirales</taxon>
        <taxon>Lachnospiraceae</taxon>
        <taxon>Anaerobutyricum</taxon>
    </lineage>
</organism>
<dbReference type="InterPro" id="IPR038765">
    <property type="entry name" value="Papain-like_cys_pep_sf"/>
</dbReference>
<reference evidence="2" key="2">
    <citation type="submission" date="2021-04" db="EMBL/GenBank/DDBJ databases">
        <authorList>
            <person name="Gilroy R."/>
        </authorList>
    </citation>
    <scope>NUCLEOTIDE SEQUENCE</scope>
    <source>
        <strain evidence="2">ChiSxjej3B15-1167</strain>
    </source>
</reference>
<accession>A0A9D1X3W6</accession>
<evidence type="ECO:0000313" key="3">
    <source>
        <dbReference type="Proteomes" id="UP000886805"/>
    </source>
</evidence>
<protein>
    <recommendedName>
        <fullName evidence="1">Transglutaminase-like domain-containing protein</fullName>
    </recommendedName>
</protein>
<dbReference type="GO" id="GO:0005737">
    <property type="term" value="C:cytoplasm"/>
    <property type="evidence" value="ECO:0007669"/>
    <property type="project" value="TreeGrafter"/>
</dbReference>
<dbReference type="AlphaFoldDB" id="A0A9D1X3W6"/>
<dbReference type="EMBL" id="DXEQ01000095">
    <property type="protein sequence ID" value="HIX72016.1"/>
    <property type="molecule type" value="Genomic_DNA"/>
</dbReference>
<gene>
    <name evidence="2" type="ORF">H9849_03230</name>
</gene>
<dbReference type="PANTHER" id="PTHR46333:SF2">
    <property type="entry name" value="CYTOKINESIS PROTEIN 3"/>
    <property type="match status" value="1"/>
</dbReference>
<dbReference type="Pfam" id="PF01841">
    <property type="entry name" value="Transglut_core"/>
    <property type="match status" value="1"/>
</dbReference>
<dbReference type="PROSITE" id="PS51257">
    <property type="entry name" value="PROKAR_LIPOPROTEIN"/>
    <property type="match status" value="1"/>
</dbReference>
<dbReference type="SMART" id="SM00460">
    <property type="entry name" value="TGc"/>
    <property type="match status" value="1"/>
</dbReference>
<dbReference type="Gene3D" id="3.10.620.30">
    <property type="match status" value="1"/>
</dbReference>
<comment type="caution">
    <text evidence="2">The sequence shown here is derived from an EMBL/GenBank/DDBJ whole genome shotgun (WGS) entry which is preliminary data.</text>
</comment>
<dbReference type="SUPFAM" id="SSF54001">
    <property type="entry name" value="Cysteine proteinases"/>
    <property type="match status" value="1"/>
</dbReference>
<proteinExistence type="predicted"/>
<sequence>MRRENIKKGLAALGVLSLLSLSGCGMVRDLMASEEPVINSVEELHRQVESALKEGQQEVSFVTETLTQDDFDALNEEHDGFYGSVTSYEMKTIEVLGQSYVTLSCEISDNYYVEEAAFGQAEIPEDRTRAAELLAVCEEILGKIDADASDYQKEKKIHDYLVRHVAYGYPEGRESDDSMGYHAYGALVQGKAVCNGYAQAMKLLCDLAGVECSLITGRADGENHAWNLVCLDDEWYHVDVTWDDPEPDDPERLLYSYFNLDDTQMKESHIWDAEEFVPAEGTRYHYYRKNDLYCADMDAFEEKCEEIFADASPDSVQVMVGDYDKSRYTEENLQFIFESSGARSVHLQTIGKAPYTTLYFTLDY</sequence>
<evidence type="ECO:0000313" key="2">
    <source>
        <dbReference type="EMBL" id="HIX72016.1"/>
    </source>
</evidence>